<feature type="domain" description="4Fe-4S ferredoxin-type" evidence="1">
    <location>
        <begin position="21"/>
        <end position="52"/>
    </location>
</feature>
<comment type="caution">
    <text evidence="2">The sequence shown here is derived from an EMBL/GenBank/DDBJ whole genome shotgun (WGS) entry which is preliminary data.</text>
</comment>
<sequence>CKNCTLCRRACADVMSVLDYYDLDANGDVPVCIHCGQCAAACPFDSMHAKSELEKVKAALADPEKIVVIQTAPAVR</sequence>
<dbReference type="AlphaFoldDB" id="W1YIY7"/>
<feature type="non-terminal residue" evidence="2">
    <location>
        <position position="76"/>
    </location>
</feature>
<dbReference type="Gene3D" id="3.30.70.20">
    <property type="match status" value="1"/>
</dbReference>
<proteinExistence type="predicted"/>
<accession>W1YIY7</accession>
<name>W1YIY7_9ZZZZ</name>
<dbReference type="PROSITE" id="PS00198">
    <property type="entry name" value="4FE4S_FER_1"/>
    <property type="match status" value="1"/>
</dbReference>
<protein>
    <submittedName>
        <fullName evidence="2">Hydrogenase, Fe-only</fullName>
    </submittedName>
</protein>
<dbReference type="EMBL" id="AZMM01003598">
    <property type="protein sequence ID" value="ETJ42437.1"/>
    <property type="molecule type" value="Genomic_DNA"/>
</dbReference>
<evidence type="ECO:0000313" key="2">
    <source>
        <dbReference type="EMBL" id="ETJ42437.1"/>
    </source>
</evidence>
<dbReference type="InterPro" id="IPR017896">
    <property type="entry name" value="4Fe4S_Fe-S-bd"/>
</dbReference>
<evidence type="ECO:0000259" key="1">
    <source>
        <dbReference type="PROSITE" id="PS51379"/>
    </source>
</evidence>
<dbReference type="PROSITE" id="PS51379">
    <property type="entry name" value="4FE4S_FER_2"/>
    <property type="match status" value="1"/>
</dbReference>
<organism evidence="2">
    <name type="scientific">human gut metagenome</name>
    <dbReference type="NCBI Taxonomy" id="408170"/>
    <lineage>
        <taxon>unclassified sequences</taxon>
        <taxon>metagenomes</taxon>
        <taxon>organismal metagenomes</taxon>
    </lineage>
</organism>
<dbReference type="InterPro" id="IPR017900">
    <property type="entry name" value="4Fe4S_Fe_S_CS"/>
</dbReference>
<feature type="non-terminal residue" evidence="2">
    <location>
        <position position="1"/>
    </location>
</feature>
<gene>
    <name evidence="2" type="ORF">Q604_UNBC03598G0001</name>
</gene>
<dbReference type="SUPFAM" id="SSF54862">
    <property type="entry name" value="4Fe-4S ferredoxins"/>
    <property type="match status" value="1"/>
</dbReference>
<dbReference type="Pfam" id="PF13237">
    <property type="entry name" value="Fer4_10"/>
    <property type="match status" value="1"/>
</dbReference>
<reference evidence="2" key="1">
    <citation type="submission" date="2013-12" db="EMBL/GenBank/DDBJ databases">
        <title>A Varibaculum cambriense genome reconstructed from a premature infant gut community with otherwise low bacterial novelty that shifts toward anaerobic metabolism during the third week of life.</title>
        <authorList>
            <person name="Brown C.T."/>
            <person name="Sharon I."/>
            <person name="Thomas B.C."/>
            <person name="Castelle C.J."/>
            <person name="Morowitz M.J."/>
            <person name="Banfield J.F."/>
        </authorList>
    </citation>
    <scope>NUCLEOTIDE SEQUENCE</scope>
</reference>